<evidence type="ECO:0000313" key="3">
    <source>
        <dbReference type="Proteomes" id="UP000237968"/>
    </source>
</evidence>
<feature type="transmembrane region" description="Helical" evidence="1">
    <location>
        <begin position="12"/>
        <end position="28"/>
    </location>
</feature>
<protein>
    <recommendedName>
        <fullName evidence="4">Glycosyltransferase RgtA/B/C/D-like domain-containing protein</fullName>
    </recommendedName>
</protein>
<dbReference type="EMBL" id="PVNK01000190">
    <property type="protein sequence ID" value="PRP93182.1"/>
    <property type="molecule type" value="Genomic_DNA"/>
</dbReference>
<feature type="transmembrane region" description="Helical" evidence="1">
    <location>
        <begin position="111"/>
        <end position="131"/>
    </location>
</feature>
<feature type="transmembrane region" description="Helical" evidence="1">
    <location>
        <begin position="229"/>
        <end position="247"/>
    </location>
</feature>
<feature type="transmembrane region" description="Helical" evidence="1">
    <location>
        <begin position="201"/>
        <end position="223"/>
    </location>
</feature>
<feature type="transmembrane region" description="Helical" evidence="1">
    <location>
        <begin position="293"/>
        <end position="314"/>
    </location>
</feature>
<accession>A0A2S9XK11</accession>
<feature type="transmembrane region" description="Helical" evidence="1">
    <location>
        <begin position="267"/>
        <end position="287"/>
    </location>
</feature>
<proteinExistence type="predicted"/>
<keyword evidence="1" id="KW-0812">Transmembrane</keyword>
<feature type="transmembrane region" description="Helical" evidence="1">
    <location>
        <begin position="164"/>
        <end position="189"/>
    </location>
</feature>
<feature type="transmembrane region" description="Helical" evidence="1">
    <location>
        <begin position="87"/>
        <end position="104"/>
    </location>
</feature>
<keyword evidence="1" id="KW-0472">Membrane</keyword>
<dbReference type="OrthoDB" id="9819480at2"/>
<sequence>MEGTAAWWKHDAFRISLSLALAFAYLWLSGPAPPLQDDSIQDFSLARQCAEGGACYAHGTSIEGLSQGRLLLVLIAASLRVGVSVHAQHLLLMALTAVAVVVLAELARSLAGMWAGLVTGALAVWALPAAADHPLLWNPTLASLPLALVTVSCVQLARTEQLRWAFGVVVGIVAAYHGHVVNLVTWPVAATLAGMTTNRRAAQAIVVLGPAAGLLAFDTAVFVSNCATILGSPIGWMFPLAIPAGLVVGMRLRHRLVAQPESRRPRLVLAGLAGAPALALGLGSVVADMPIEGRYFAAALPALAVLGGLTLEWAPARARPIISALAVLVVVSRLDLGVDLDRMWTLADVERLDRDLREHRGLPLAQLGTSIRAPDGQNLVNMARVLGPEAPSRAGDGTTTRILPLPPAACAELGDDWRCVALGWRSSAAWSINRAPWIDPARFEACASSFEQRESCVVVEVDDPRFDRPMGYPRVVEDEQLTGAGPVETWAQRLSVTAGDGGYRWVILARGWSLRDAQGVEAELGEPLFGRTTVRISAERGARGVVTIEQFADGGVVAPATPSIVAELGPADEQLVAAAREAGSSDLWGR</sequence>
<dbReference type="RefSeq" id="WP_106393724.1">
    <property type="nucleotide sequence ID" value="NZ_PVNK01000190.1"/>
</dbReference>
<reference evidence="2 3" key="1">
    <citation type="submission" date="2018-03" db="EMBL/GenBank/DDBJ databases">
        <title>Draft Genome Sequences of the Obligatory Marine Myxobacteria Enhygromyxa salina SWB005.</title>
        <authorList>
            <person name="Poehlein A."/>
            <person name="Moghaddam J.A."/>
            <person name="Harms H."/>
            <person name="Alanjari M."/>
            <person name="Koenig G.M."/>
            <person name="Daniel R."/>
            <person name="Schaeberle T.F."/>
        </authorList>
    </citation>
    <scope>NUCLEOTIDE SEQUENCE [LARGE SCALE GENOMIC DNA]</scope>
    <source>
        <strain evidence="2 3">SWB005</strain>
    </source>
</reference>
<name>A0A2S9XK11_9BACT</name>
<organism evidence="2 3">
    <name type="scientific">Enhygromyxa salina</name>
    <dbReference type="NCBI Taxonomy" id="215803"/>
    <lineage>
        <taxon>Bacteria</taxon>
        <taxon>Pseudomonadati</taxon>
        <taxon>Myxococcota</taxon>
        <taxon>Polyangia</taxon>
        <taxon>Nannocystales</taxon>
        <taxon>Nannocystaceae</taxon>
        <taxon>Enhygromyxa</taxon>
    </lineage>
</organism>
<comment type="caution">
    <text evidence="2">The sequence shown here is derived from an EMBL/GenBank/DDBJ whole genome shotgun (WGS) entry which is preliminary data.</text>
</comment>
<dbReference type="AlphaFoldDB" id="A0A2S9XK11"/>
<keyword evidence="3" id="KW-1185">Reference proteome</keyword>
<gene>
    <name evidence="2" type="ORF">ENSA5_44490</name>
</gene>
<evidence type="ECO:0008006" key="4">
    <source>
        <dbReference type="Google" id="ProtNLM"/>
    </source>
</evidence>
<dbReference type="Proteomes" id="UP000237968">
    <property type="component" value="Unassembled WGS sequence"/>
</dbReference>
<keyword evidence="1" id="KW-1133">Transmembrane helix</keyword>
<evidence type="ECO:0000256" key="1">
    <source>
        <dbReference type="SAM" id="Phobius"/>
    </source>
</evidence>
<evidence type="ECO:0000313" key="2">
    <source>
        <dbReference type="EMBL" id="PRP93182.1"/>
    </source>
</evidence>